<dbReference type="VEuPathDB" id="FungiDB:ASPVEDRAFT_505803"/>
<organism evidence="1 2">
    <name type="scientific">Aspergillus versicolor CBS 583.65</name>
    <dbReference type="NCBI Taxonomy" id="1036611"/>
    <lineage>
        <taxon>Eukaryota</taxon>
        <taxon>Fungi</taxon>
        <taxon>Dikarya</taxon>
        <taxon>Ascomycota</taxon>
        <taxon>Pezizomycotina</taxon>
        <taxon>Eurotiomycetes</taxon>
        <taxon>Eurotiomycetidae</taxon>
        <taxon>Eurotiales</taxon>
        <taxon>Aspergillaceae</taxon>
        <taxon>Aspergillus</taxon>
        <taxon>Aspergillus subgen. Nidulantes</taxon>
    </lineage>
</organism>
<reference evidence="2" key="1">
    <citation type="journal article" date="2017" name="Genome Biol.">
        <title>Comparative genomics reveals high biological diversity and specific adaptations in the industrially and medically important fungal genus Aspergillus.</title>
        <authorList>
            <person name="de Vries R.P."/>
            <person name="Riley R."/>
            <person name="Wiebenga A."/>
            <person name="Aguilar-Osorio G."/>
            <person name="Amillis S."/>
            <person name="Uchima C.A."/>
            <person name="Anderluh G."/>
            <person name="Asadollahi M."/>
            <person name="Askin M."/>
            <person name="Barry K."/>
            <person name="Battaglia E."/>
            <person name="Bayram O."/>
            <person name="Benocci T."/>
            <person name="Braus-Stromeyer S.A."/>
            <person name="Caldana C."/>
            <person name="Canovas D."/>
            <person name="Cerqueira G.C."/>
            <person name="Chen F."/>
            <person name="Chen W."/>
            <person name="Choi C."/>
            <person name="Clum A."/>
            <person name="Dos Santos R.A."/>
            <person name="Damasio A.R."/>
            <person name="Diallinas G."/>
            <person name="Emri T."/>
            <person name="Fekete E."/>
            <person name="Flipphi M."/>
            <person name="Freyberg S."/>
            <person name="Gallo A."/>
            <person name="Gournas C."/>
            <person name="Habgood R."/>
            <person name="Hainaut M."/>
            <person name="Harispe M.L."/>
            <person name="Henrissat B."/>
            <person name="Hilden K.S."/>
            <person name="Hope R."/>
            <person name="Hossain A."/>
            <person name="Karabika E."/>
            <person name="Karaffa L."/>
            <person name="Karanyi Z."/>
            <person name="Krasevec N."/>
            <person name="Kuo A."/>
            <person name="Kusch H."/>
            <person name="LaButti K."/>
            <person name="Lagendijk E.L."/>
            <person name="Lapidus A."/>
            <person name="Levasseur A."/>
            <person name="Lindquist E."/>
            <person name="Lipzen A."/>
            <person name="Logrieco A.F."/>
            <person name="MacCabe A."/>
            <person name="Maekelae M.R."/>
            <person name="Malavazi I."/>
            <person name="Melin P."/>
            <person name="Meyer V."/>
            <person name="Mielnichuk N."/>
            <person name="Miskei M."/>
            <person name="Molnar A.P."/>
            <person name="Mule G."/>
            <person name="Ngan C.Y."/>
            <person name="Orejas M."/>
            <person name="Orosz E."/>
            <person name="Ouedraogo J.P."/>
            <person name="Overkamp K.M."/>
            <person name="Park H.-S."/>
            <person name="Perrone G."/>
            <person name="Piumi F."/>
            <person name="Punt P.J."/>
            <person name="Ram A.F."/>
            <person name="Ramon A."/>
            <person name="Rauscher S."/>
            <person name="Record E."/>
            <person name="Riano-Pachon D.M."/>
            <person name="Robert V."/>
            <person name="Roehrig J."/>
            <person name="Ruller R."/>
            <person name="Salamov A."/>
            <person name="Salih N.S."/>
            <person name="Samson R.A."/>
            <person name="Sandor E."/>
            <person name="Sanguinetti M."/>
            <person name="Schuetze T."/>
            <person name="Sepcic K."/>
            <person name="Shelest E."/>
            <person name="Sherlock G."/>
            <person name="Sophianopoulou V."/>
            <person name="Squina F.M."/>
            <person name="Sun H."/>
            <person name="Susca A."/>
            <person name="Todd R.B."/>
            <person name="Tsang A."/>
            <person name="Unkles S.E."/>
            <person name="van de Wiele N."/>
            <person name="van Rossen-Uffink D."/>
            <person name="Oliveira J.V."/>
            <person name="Vesth T.C."/>
            <person name="Visser J."/>
            <person name="Yu J.-H."/>
            <person name="Zhou M."/>
            <person name="Andersen M.R."/>
            <person name="Archer D.B."/>
            <person name="Baker S.E."/>
            <person name="Benoit I."/>
            <person name="Brakhage A.A."/>
            <person name="Braus G.H."/>
            <person name="Fischer R."/>
            <person name="Frisvad J.C."/>
            <person name="Goldman G.H."/>
            <person name="Houbraken J."/>
            <person name="Oakley B."/>
            <person name="Pocsi I."/>
            <person name="Scazzocchio C."/>
            <person name="Seiboth B."/>
            <person name="vanKuyk P.A."/>
            <person name="Wortman J."/>
            <person name="Dyer P.S."/>
            <person name="Grigoriev I.V."/>
        </authorList>
    </citation>
    <scope>NUCLEOTIDE SEQUENCE [LARGE SCALE GENOMIC DNA]</scope>
    <source>
        <strain evidence="2">CBS 583.65</strain>
    </source>
</reference>
<name>A0A1L9PCD4_ASPVE</name>
<evidence type="ECO:0000313" key="2">
    <source>
        <dbReference type="Proteomes" id="UP000184073"/>
    </source>
</evidence>
<proteinExistence type="predicted"/>
<evidence type="ECO:0000313" key="1">
    <source>
        <dbReference type="EMBL" id="OJI99180.1"/>
    </source>
</evidence>
<gene>
    <name evidence="1" type="ORF">ASPVEDRAFT_505803</name>
</gene>
<protein>
    <submittedName>
        <fullName evidence="1">Uncharacterized protein</fullName>
    </submittedName>
</protein>
<dbReference type="GeneID" id="63729844"/>
<dbReference type="AlphaFoldDB" id="A0A1L9PCD4"/>
<sequence>MALEKSVGVTLQCQSDYYMSTRRQNRKAGHDIPRSCFDLYEYTPNLCTFLLSLATMHIRIGPVSSNTSHFCISYRIPDPGKTTLLELLPSGAAPRSSWFGMQGWLSRNWRHALECPNTKIFGRVKLIHLSVEHPIPSSIRTKRSEFETGYVEYV</sequence>
<dbReference type="RefSeq" id="XP_040664943.1">
    <property type="nucleotide sequence ID" value="XM_040814333.1"/>
</dbReference>
<dbReference type="Proteomes" id="UP000184073">
    <property type="component" value="Unassembled WGS sequence"/>
</dbReference>
<keyword evidence="2" id="KW-1185">Reference proteome</keyword>
<dbReference type="EMBL" id="KV878126">
    <property type="protein sequence ID" value="OJI99180.1"/>
    <property type="molecule type" value="Genomic_DNA"/>
</dbReference>
<accession>A0A1L9PCD4</accession>